<dbReference type="OrthoDB" id="2066927at2"/>
<gene>
    <name evidence="3" type="ORF">SAMN02745120_0954</name>
</gene>
<dbReference type="Proteomes" id="UP000243406">
    <property type="component" value="Unassembled WGS sequence"/>
</dbReference>
<name>A0A1T5AIN1_9FIRM</name>
<evidence type="ECO:0000256" key="2">
    <source>
        <dbReference type="SAM" id="MobiDB-lite"/>
    </source>
</evidence>
<proteinExistence type="predicted"/>
<accession>A0A1T5AIN1</accession>
<protein>
    <submittedName>
        <fullName evidence="3">FlxA-like protein</fullName>
    </submittedName>
</protein>
<reference evidence="4" key="1">
    <citation type="submission" date="2017-02" db="EMBL/GenBank/DDBJ databases">
        <authorList>
            <person name="Varghese N."/>
            <person name="Submissions S."/>
        </authorList>
    </citation>
    <scope>NUCLEOTIDE SEQUENCE [LARGE SCALE GENOMIC DNA]</scope>
    <source>
        <strain evidence="4">ATCC 35199</strain>
    </source>
</reference>
<feature type="compositionally biased region" description="Basic and acidic residues" evidence="2">
    <location>
        <begin position="205"/>
        <end position="221"/>
    </location>
</feature>
<evidence type="ECO:0000256" key="1">
    <source>
        <dbReference type="SAM" id="Coils"/>
    </source>
</evidence>
<evidence type="ECO:0000313" key="3">
    <source>
        <dbReference type="EMBL" id="SKB34816.1"/>
    </source>
</evidence>
<keyword evidence="1" id="KW-0175">Coiled coil</keyword>
<evidence type="ECO:0000313" key="4">
    <source>
        <dbReference type="Proteomes" id="UP000243406"/>
    </source>
</evidence>
<feature type="coiled-coil region" evidence="1">
    <location>
        <begin position="53"/>
        <end position="96"/>
    </location>
</feature>
<sequence length="221" mass="25910">MKLGEIRNQSGFLSNNTVMKYNKKDSIKEGLQNQIINIQKQIYSVSENKSLSIEQKKQMQKDLKEQLNELNKQIIQRDLEIRKEQEEKREENIKEQLKDKNYIDDEQQEMTNLFSITSSLNQVKFQTSASVKIKGNARVLESEIKADEGRGLDVSEKRKKLSEMKDKIRGINKKIIKTMNEVNKEIKKSSKKEPLKNVEQSSNENEEKRGNNEIQYESRDN</sequence>
<organism evidence="3 4">
    <name type="scientific">Acetoanaerobium noterae</name>
    <dbReference type="NCBI Taxonomy" id="745369"/>
    <lineage>
        <taxon>Bacteria</taxon>
        <taxon>Bacillati</taxon>
        <taxon>Bacillota</taxon>
        <taxon>Clostridia</taxon>
        <taxon>Peptostreptococcales</taxon>
        <taxon>Filifactoraceae</taxon>
        <taxon>Acetoanaerobium</taxon>
    </lineage>
</organism>
<dbReference type="RefSeq" id="WP_079588901.1">
    <property type="nucleotide sequence ID" value="NZ_FUYN01000002.1"/>
</dbReference>
<keyword evidence="4" id="KW-1185">Reference proteome</keyword>
<feature type="compositionally biased region" description="Basic and acidic residues" evidence="2">
    <location>
        <begin position="183"/>
        <end position="196"/>
    </location>
</feature>
<feature type="region of interest" description="Disordered" evidence="2">
    <location>
        <begin position="183"/>
        <end position="221"/>
    </location>
</feature>
<dbReference type="EMBL" id="FUYN01000002">
    <property type="protein sequence ID" value="SKB34816.1"/>
    <property type="molecule type" value="Genomic_DNA"/>
</dbReference>
<dbReference type="AlphaFoldDB" id="A0A1T5AIN1"/>